<reference evidence="8 9" key="1">
    <citation type="submission" date="2018-05" db="EMBL/GenBank/DDBJ databases">
        <title>Genomic Encyclopedia of Type Strains, Phase IV (KMG-IV): sequencing the most valuable type-strain genomes for metagenomic binning, comparative biology and taxonomic classification.</title>
        <authorList>
            <person name="Goeker M."/>
        </authorList>
    </citation>
    <scope>NUCLEOTIDE SEQUENCE [LARGE SCALE GENOMIC DNA]</scope>
    <source>
        <strain evidence="8 9">DSM 25134</strain>
    </source>
</reference>
<dbReference type="Proteomes" id="UP000248395">
    <property type="component" value="Unassembled WGS sequence"/>
</dbReference>
<sequence length="129" mass="14467">MKRELFWFGVIGVSAMLAHFLLVACLLVPAGLPPLLANVIAFLLAFQISYWGHRHKTFEAGHVPHRQALPRFFMVSCLSFGLNEAMYFLLLHFTALDYRIALLIVLGSVAVFTFVLSKLWAFSGQAQPT</sequence>
<feature type="transmembrane region" description="Helical" evidence="6">
    <location>
        <begin position="72"/>
        <end position="93"/>
    </location>
</feature>
<keyword evidence="4 6" id="KW-1133">Transmembrane helix</keyword>
<evidence type="ECO:0000313" key="9">
    <source>
        <dbReference type="Proteomes" id="UP000248395"/>
    </source>
</evidence>
<evidence type="ECO:0000259" key="7">
    <source>
        <dbReference type="Pfam" id="PF04138"/>
    </source>
</evidence>
<keyword evidence="3 6" id="KW-0812">Transmembrane</keyword>
<evidence type="ECO:0000256" key="3">
    <source>
        <dbReference type="ARBA" id="ARBA00022692"/>
    </source>
</evidence>
<accession>A0A318J639</accession>
<comment type="caution">
    <text evidence="8">The sequence shown here is derived from an EMBL/GenBank/DDBJ whole genome shotgun (WGS) entry which is preliminary data.</text>
</comment>
<dbReference type="PROSITE" id="PS51257">
    <property type="entry name" value="PROKAR_LIPOPROTEIN"/>
    <property type="match status" value="1"/>
</dbReference>
<comment type="similarity">
    <text evidence="2">Belongs to the GtrA family.</text>
</comment>
<feature type="transmembrane region" description="Helical" evidence="6">
    <location>
        <begin position="100"/>
        <end position="121"/>
    </location>
</feature>
<dbReference type="Pfam" id="PF04138">
    <property type="entry name" value="GtrA_DPMS_TM"/>
    <property type="match status" value="1"/>
</dbReference>
<dbReference type="GO" id="GO:0005886">
    <property type="term" value="C:plasma membrane"/>
    <property type="evidence" value="ECO:0007669"/>
    <property type="project" value="TreeGrafter"/>
</dbReference>
<dbReference type="RefSeq" id="WP_059287106.1">
    <property type="nucleotide sequence ID" value="NZ_LNQU01000149.1"/>
</dbReference>
<gene>
    <name evidence="8" type="ORF">DFR38_11639</name>
</gene>
<evidence type="ECO:0000256" key="4">
    <source>
        <dbReference type="ARBA" id="ARBA00022989"/>
    </source>
</evidence>
<dbReference type="PANTHER" id="PTHR38459:SF1">
    <property type="entry name" value="PROPHAGE BACTOPRENOL-LINKED GLUCOSE TRANSLOCASE HOMOLOG"/>
    <property type="match status" value="1"/>
</dbReference>
<dbReference type="AlphaFoldDB" id="A0A318J639"/>
<dbReference type="InterPro" id="IPR007267">
    <property type="entry name" value="GtrA_DPMS_TM"/>
</dbReference>
<evidence type="ECO:0000256" key="6">
    <source>
        <dbReference type="SAM" id="Phobius"/>
    </source>
</evidence>
<comment type="subcellular location">
    <subcellularLocation>
        <location evidence="1">Membrane</location>
        <topology evidence="1">Multi-pass membrane protein</topology>
    </subcellularLocation>
</comment>
<dbReference type="OrthoDB" id="8562382at2"/>
<dbReference type="PANTHER" id="PTHR38459">
    <property type="entry name" value="PROPHAGE BACTOPRENOL-LINKED GLUCOSE TRANSLOCASE HOMOLOG"/>
    <property type="match status" value="1"/>
</dbReference>
<proteinExistence type="inferred from homology"/>
<dbReference type="InterPro" id="IPR051401">
    <property type="entry name" value="GtrA_CellWall_Glycosyl"/>
</dbReference>
<protein>
    <submittedName>
        <fullName evidence="8">Putative flippase GtrA</fullName>
    </submittedName>
</protein>
<evidence type="ECO:0000256" key="1">
    <source>
        <dbReference type="ARBA" id="ARBA00004141"/>
    </source>
</evidence>
<name>A0A318J639_9NEIS</name>
<feature type="transmembrane region" description="Helical" evidence="6">
    <location>
        <begin position="35"/>
        <end position="52"/>
    </location>
</feature>
<feature type="domain" description="GtrA/DPMS transmembrane" evidence="7">
    <location>
        <begin position="8"/>
        <end position="122"/>
    </location>
</feature>
<dbReference type="EMBL" id="QJKC01000016">
    <property type="protein sequence ID" value="PXX42929.1"/>
    <property type="molecule type" value="Genomic_DNA"/>
</dbReference>
<evidence type="ECO:0000256" key="2">
    <source>
        <dbReference type="ARBA" id="ARBA00009399"/>
    </source>
</evidence>
<dbReference type="GO" id="GO:0000271">
    <property type="term" value="P:polysaccharide biosynthetic process"/>
    <property type="evidence" value="ECO:0007669"/>
    <property type="project" value="InterPro"/>
</dbReference>
<evidence type="ECO:0000313" key="8">
    <source>
        <dbReference type="EMBL" id="PXX42929.1"/>
    </source>
</evidence>
<feature type="transmembrane region" description="Helical" evidence="6">
    <location>
        <begin position="6"/>
        <end position="28"/>
    </location>
</feature>
<keyword evidence="9" id="KW-1185">Reference proteome</keyword>
<evidence type="ECO:0000256" key="5">
    <source>
        <dbReference type="ARBA" id="ARBA00023136"/>
    </source>
</evidence>
<keyword evidence="5 6" id="KW-0472">Membrane</keyword>
<organism evidence="8 9">
    <name type="scientific">Aquitalea magnusonii</name>
    <dbReference type="NCBI Taxonomy" id="332411"/>
    <lineage>
        <taxon>Bacteria</taxon>
        <taxon>Pseudomonadati</taxon>
        <taxon>Pseudomonadota</taxon>
        <taxon>Betaproteobacteria</taxon>
        <taxon>Neisseriales</taxon>
        <taxon>Chromobacteriaceae</taxon>
        <taxon>Aquitalea</taxon>
    </lineage>
</organism>